<protein>
    <recommendedName>
        <fullName evidence="3">ubiquitinyl hydrolase 1</fullName>
        <ecNumber evidence="3">3.4.19.12</ecNumber>
    </recommendedName>
</protein>
<accession>A7SYM8</accession>
<evidence type="ECO:0000313" key="13">
    <source>
        <dbReference type="Proteomes" id="UP000001593"/>
    </source>
</evidence>
<dbReference type="GO" id="GO:0008270">
    <property type="term" value="F:zinc ion binding"/>
    <property type="evidence" value="ECO:0007669"/>
    <property type="project" value="UniProtKB-KW"/>
</dbReference>
<evidence type="ECO:0000256" key="9">
    <source>
        <dbReference type="ARBA" id="ARBA00022807"/>
    </source>
</evidence>
<keyword evidence="4" id="KW-0645">Protease</keyword>
<dbReference type="PROSITE" id="PS50802">
    <property type="entry name" value="OTU"/>
    <property type="match status" value="1"/>
</dbReference>
<sequence>MAKFTFVLPDLTRYPQDFSEFLRRDLIETSTLVSLEQSGHLNWWADMGVCQRLVPLATVGDGNCLLHAASLGMWGFHDRLLTLRKALFRTLVGDKASGAIKRRWRLQQWVKNMEAGGLIYTEEEWAREWEEVLRIASTVRRHSQHASEDSLNPGTFSEESEDEIKGLGAFESLEEIHVFVLAHVLRRPIVVIAEQFLRDFSGDAIAPIPFGGIFLPLECPPEQCYKNPLVLTFESAHFSAVVASDGKQNGSKKEKVLVSGVPVVGPNYDLLPIHFSVDPGADFAWEELSARIVHIFLFGVMV</sequence>
<dbReference type="GO" id="GO:0004843">
    <property type="term" value="F:cysteine-type deubiquitinase activity"/>
    <property type="evidence" value="ECO:0007669"/>
    <property type="project" value="UniProtKB-EC"/>
</dbReference>
<dbReference type="PANTHER" id="PTHR13367">
    <property type="entry name" value="UBIQUITIN THIOESTERASE"/>
    <property type="match status" value="1"/>
</dbReference>
<evidence type="ECO:0000256" key="8">
    <source>
        <dbReference type="ARBA" id="ARBA00022801"/>
    </source>
</evidence>
<dbReference type="CDD" id="cd22768">
    <property type="entry name" value="OTU_OTUD7"/>
    <property type="match status" value="1"/>
</dbReference>
<dbReference type="HOGENOM" id="CLU_080262_0_0_1"/>
<dbReference type="GO" id="GO:0006508">
    <property type="term" value="P:proteolysis"/>
    <property type="evidence" value="ECO:0007669"/>
    <property type="project" value="UniProtKB-KW"/>
</dbReference>
<keyword evidence="8" id="KW-0378">Hydrolase</keyword>
<dbReference type="OMA" id="XIEYREN"/>
<gene>
    <name evidence="12" type="ORF">NEMVEDRAFT_v1g231173</name>
</gene>
<dbReference type="EC" id="3.4.19.12" evidence="3"/>
<keyword evidence="6" id="KW-0863">Zinc-finger</keyword>
<feature type="domain" description="OTU" evidence="11">
    <location>
        <begin position="53"/>
        <end position="244"/>
    </location>
</feature>
<evidence type="ECO:0000256" key="1">
    <source>
        <dbReference type="ARBA" id="ARBA00000707"/>
    </source>
</evidence>
<comment type="similarity">
    <text evidence="2">Belongs to the peptidase C64 family.</text>
</comment>
<dbReference type="PhylomeDB" id="A7SYM8"/>
<evidence type="ECO:0000313" key="12">
    <source>
        <dbReference type="EMBL" id="EDO31182.1"/>
    </source>
</evidence>
<name>A7SYM8_NEMVE</name>
<keyword evidence="9" id="KW-0788">Thiol protease</keyword>
<evidence type="ECO:0000256" key="3">
    <source>
        <dbReference type="ARBA" id="ARBA00012759"/>
    </source>
</evidence>
<dbReference type="InterPro" id="IPR051346">
    <property type="entry name" value="OTU_Deubiquitinase"/>
</dbReference>
<keyword evidence="13" id="KW-1185">Reference proteome</keyword>
<evidence type="ECO:0000256" key="10">
    <source>
        <dbReference type="ARBA" id="ARBA00022833"/>
    </source>
</evidence>
<dbReference type="PANTHER" id="PTHR13367:SF27">
    <property type="entry name" value="OTU DOMAIN-CONTAINING PROTEIN"/>
    <property type="match status" value="1"/>
</dbReference>
<dbReference type="Proteomes" id="UP000001593">
    <property type="component" value="Unassembled WGS sequence"/>
</dbReference>
<evidence type="ECO:0000259" key="11">
    <source>
        <dbReference type="PROSITE" id="PS50802"/>
    </source>
</evidence>
<evidence type="ECO:0000256" key="6">
    <source>
        <dbReference type="ARBA" id="ARBA00022771"/>
    </source>
</evidence>
<keyword evidence="10" id="KW-0862">Zinc</keyword>
<evidence type="ECO:0000256" key="5">
    <source>
        <dbReference type="ARBA" id="ARBA00022723"/>
    </source>
</evidence>
<dbReference type="Pfam" id="PF02338">
    <property type="entry name" value="OTU"/>
    <property type="match status" value="1"/>
</dbReference>
<dbReference type="InterPro" id="IPR003323">
    <property type="entry name" value="OTU_dom"/>
</dbReference>
<proteinExistence type="inferred from homology"/>
<keyword evidence="7" id="KW-0833">Ubl conjugation pathway</keyword>
<evidence type="ECO:0000256" key="2">
    <source>
        <dbReference type="ARBA" id="ARBA00005865"/>
    </source>
</evidence>
<dbReference type="STRING" id="45351.A7SYM8"/>
<keyword evidence="5" id="KW-0479">Metal-binding</keyword>
<dbReference type="InParanoid" id="A7SYM8"/>
<evidence type="ECO:0000256" key="7">
    <source>
        <dbReference type="ARBA" id="ARBA00022786"/>
    </source>
</evidence>
<reference evidence="12 13" key="1">
    <citation type="journal article" date="2007" name="Science">
        <title>Sea anemone genome reveals ancestral eumetazoan gene repertoire and genomic organization.</title>
        <authorList>
            <person name="Putnam N.H."/>
            <person name="Srivastava M."/>
            <person name="Hellsten U."/>
            <person name="Dirks B."/>
            <person name="Chapman J."/>
            <person name="Salamov A."/>
            <person name="Terry A."/>
            <person name="Shapiro H."/>
            <person name="Lindquist E."/>
            <person name="Kapitonov V.V."/>
            <person name="Jurka J."/>
            <person name="Genikhovich G."/>
            <person name="Grigoriev I.V."/>
            <person name="Lucas S.M."/>
            <person name="Steele R.E."/>
            <person name="Finnerty J.R."/>
            <person name="Technau U."/>
            <person name="Martindale M.Q."/>
            <person name="Rokhsar D.S."/>
        </authorList>
    </citation>
    <scope>NUCLEOTIDE SEQUENCE [LARGE SCALE GENOMIC DNA]</scope>
    <source>
        <strain evidence="13">CH2 X CH6</strain>
    </source>
</reference>
<dbReference type="eggNOG" id="KOG4345">
    <property type="taxonomic scope" value="Eukaryota"/>
</dbReference>
<organism evidence="12 13">
    <name type="scientific">Nematostella vectensis</name>
    <name type="common">Starlet sea anemone</name>
    <dbReference type="NCBI Taxonomy" id="45351"/>
    <lineage>
        <taxon>Eukaryota</taxon>
        <taxon>Metazoa</taxon>
        <taxon>Cnidaria</taxon>
        <taxon>Anthozoa</taxon>
        <taxon>Hexacorallia</taxon>
        <taxon>Actiniaria</taxon>
        <taxon>Edwardsiidae</taxon>
        <taxon>Nematostella</taxon>
    </lineage>
</organism>
<evidence type="ECO:0000256" key="4">
    <source>
        <dbReference type="ARBA" id="ARBA00022670"/>
    </source>
</evidence>
<comment type="catalytic activity">
    <reaction evidence="1">
        <text>Thiol-dependent hydrolysis of ester, thioester, amide, peptide and isopeptide bonds formed by the C-terminal Gly of ubiquitin (a 76-residue protein attached to proteins as an intracellular targeting signal).</text>
        <dbReference type="EC" id="3.4.19.12"/>
    </reaction>
</comment>
<dbReference type="AlphaFoldDB" id="A7SYM8"/>
<dbReference type="EMBL" id="DS469928">
    <property type="protein sequence ID" value="EDO31182.1"/>
    <property type="molecule type" value="Genomic_DNA"/>
</dbReference>